<organism evidence="3 4">
    <name type="scientific">Actinacidiphila alni</name>
    <dbReference type="NCBI Taxonomy" id="380248"/>
    <lineage>
        <taxon>Bacteria</taxon>
        <taxon>Bacillati</taxon>
        <taxon>Actinomycetota</taxon>
        <taxon>Actinomycetes</taxon>
        <taxon>Kitasatosporales</taxon>
        <taxon>Streptomycetaceae</taxon>
        <taxon>Actinacidiphila</taxon>
    </lineage>
</organism>
<keyword evidence="3" id="KW-0418">Kinase</keyword>
<dbReference type="PANTHER" id="PTHR35526:SF3">
    <property type="entry name" value="ANTI-SIGMA-F FACTOR RSBW"/>
    <property type="match status" value="1"/>
</dbReference>
<dbReference type="OrthoDB" id="4251531at2"/>
<dbReference type="PANTHER" id="PTHR35526">
    <property type="entry name" value="ANTI-SIGMA-F FACTOR RSBW-RELATED"/>
    <property type="match status" value="1"/>
</dbReference>
<protein>
    <submittedName>
        <fullName evidence="3">Histidine kinase-like ATPase domain-containing protein</fullName>
    </submittedName>
</protein>
<dbReference type="InterPro" id="IPR036890">
    <property type="entry name" value="HATPase_C_sf"/>
</dbReference>
<keyword evidence="3" id="KW-0808">Transferase</keyword>
<name>A0A1I2G512_9ACTN</name>
<dbReference type="Gene3D" id="3.30.565.10">
    <property type="entry name" value="Histidine kinase-like ATPase, C-terminal domain"/>
    <property type="match status" value="1"/>
</dbReference>
<proteinExistence type="predicted"/>
<evidence type="ECO:0000259" key="2">
    <source>
        <dbReference type="Pfam" id="PF13581"/>
    </source>
</evidence>
<dbReference type="GO" id="GO:0004674">
    <property type="term" value="F:protein serine/threonine kinase activity"/>
    <property type="evidence" value="ECO:0007669"/>
    <property type="project" value="UniProtKB-KW"/>
</dbReference>
<evidence type="ECO:0000313" key="4">
    <source>
        <dbReference type="Proteomes" id="UP000199323"/>
    </source>
</evidence>
<sequence>MSGRTHIETFRIRRSSVPAARRHVETTLTTWKLGPLIEPATLITSELATNVVAHATGIGEYFELGLRRRDGVLVIEVGDSYQWAMPEKPAALDPEALGGRGLVIVEALSAKWGVRPRSPGKTVWAHLPLGDR</sequence>
<dbReference type="STRING" id="380248.SAMN05216251_108286"/>
<dbReference type="AlphaFoldDB" id="A0A1I2G512"/>
<dbReference type="Pfam" id="PF13581">
    <property type="entry name" value="HATPase_c_2"/>
    <property type="match status" value="1"/>
</dbReference>
<evidence type="ECO:0000256" key="1">
    <source>
        <dbReference type="ARBA" id="ARBA00022527"/>
    </source>
</evidence>
<dbReference type="EMBL" id="FONG01000008">
    <property type="protein sequence ID" value="SFF12814.1"/>
    <property type="molecule type" value="Genomic_DNA"/>
</dbReference>
<keyword evidence="1" id="KW-0723">Serine/threonine-protein kinase</keyword>
<dbReference type="Proteomes" id="UP000199323">
    <property type="component" value="Unassembled WGS sequence"/>
</dbReference>
<dbReference type="RefSeq" id="WP_093714250.1">
    <property type="nucleotide sequence ID" value="NZ_FONG01000008.1"/>
</dbReference>
<accession>A0A1I2G512</accession>
<reference evidence="3 4" key="1">
    <citation type="submission" date="2016-10" db="EMBL/GenBank/DDBJ databases">
        <authorList>
            <person name="de Groot N.N."/>
        </authorList>
    </citation>
    <scope>NUCLEOTIDE SEQUENCE [LARGE SCALE GENOMIC DNA]</scope>
    <source>
        <strain evidence="3 4">CGMCC 4.3510</strain>
    </source>
</reference>
<gene>
    <name evidence="3" type="ORF">SAMN05216251_108286</name>
</gene>
<feature type="domain" description="Histidine kinase/HSP90-like ATPase" evidence="2">
    <location>
        <begin position="15"/>
        <end position="125"/>
    </location>
</feature>
<evidence type="ECO:0000313" key="3">
    <source>
        <dbReference type="EMBL" id="SFF12814.1"/>
    </source>
</evidence>
<dbReference type="InterPro" id="IPR050267">
    <property type="entry name" value="Anti-sigma-factor_SerPK"/>
</dbReference>
<dbReference type="InterPro" id="IPR003594">
    <property type="entry name" value="HATPase_dom"/>
</dbReference>
<dbReference type="CDD" id="cd16936">
    <property type="entry name" value="HATPase_RsbW-like"/>
    <property type="match status" value="1"/>
</dbReference>
<keyword evidence="4" id="KW-1185">Reference proteome</keyword>